<evidence type="ECO:0000313" key="3">
    <source>
        <dbReference type="EMBL" id="NYJ08734.1"/>
    </source>
</evidence>
<dbReference type="CDD" id="cd08895">
    <property type="entry name" value="SRPBCC_CalC_Aha1-like_2"/>
    <property type="match status" value="1"/>
</dbReference>
<dbReference type="Pfam" id="PF08327">
    <property type="entry name" value="AHSA1"/>
    <property type="match status" value="1"/>
</dbReference>
<comment type="similarity">
    <text evidence="1">Belongs to the AHA1 family.</text>
</comment>
<dbReference type="InterPro" id="IPR013538">
    <property type="entry name" value="ASHA1/2-like_C"/>
</dbReference>
<dbReference type="Gene3D" id="3.30.530.20">
    <property type="match status" value="1"/>
</dbReference>
<keyword evidence="4" id="KW-1185">Reference proteome</keyword>
<dbReference type="AlphaFoldDB" id="A0A853CKY8"/>
<sequence>MATTRHTRHLTAPRSDVYRALLDPVAVVYWKVPPGMTSEVHEWDAREGGRLRVSLTYSGEGVGKSTAHTDTYSGYFAELVPDQKVVEVDEFETDDPALTGPMTITVTLSDAADGGTELVAVHDGLPDGVRAEDNELGWSESLARLAALVERV</sequence>
<dbReference type="InterPro" id="IPR023393">
    <property type="entry name" value="START-like_dom_sf"/>
</dbReference>
<evidence type="ECO:0000256" key="1">
    <source>
        <dbReference type="ARBA" id="ARBA00006817"/>
    </source>
</evidence>
<dbReference type="SUPFAM" id="SSF55961">
    <property type="entry name" value="Bet v1-like"/>
    <property type="match status" value="1"/>
</dbReference>
<evidence type="ECO:0000313" key="4">
    <source>
        <dbReference type="Proteomes" id="UP000541969"/>
    </source>
</evidence>
<comment type="caution">
    <text evidence="3">The sequence shown here is derived from an EMBL/GenBank/DDBJ whole genome shotgun (WGS) entry which is preliminary data.</text>
</comment>
<protein>
    <submittedName>
        <fullName evidence="3">Uncharacterized protein YndB with AHSA1/START domain</fullName>
    </submittedName>
</protein>
<proteinExistence type="inferred from homology"/>
<dbReference type="EMBL" id="JACBZT010000001">
    <property type="protein sequence ID" value="NYJ08734.1"/>
    <property type="molecule type" value="Genomic_DNA"/>
</dbReference>
<organism evidence="3 4">
    <name type="scientific">Petropleomorpha daqingensis</name>
    <dbReference type="NCBI Taxonomy" id="2026353"/>
    <lineage>
        <taxon>Bacteria</taxon>
        <taxon>Bacillati</taxon>
        <taxon>Actinomycetota</taxon>
        <taxon>Actinomycetes</taxon>
        <taxon>Geodermatophilales</taxon>
        <taxon>Geodermatophilaceae</taxon>
        <taxon>Petropleomorpha</taxon>
    </lineage>
</organism>
<feature type="domain" description="Activator of Hsp90 ATPase homologue 1/2-like C-terminal" evidence="2">
    <location>
        <begin position="12"/>
        <end position="150"/>
    </location>
</feature>
<name>A0A853CKY8_9ACTN</name>
<evidence type="ECO:0000259" key="2">
    <source>
        <dbReference type="Pfam" id="PF08327"/>
    </source>
</evidence>
<reference evidence="3 4" key="1">
    <citation type="submission" date="2020-07" db="EMBL/GenBank/DDBJ databases">
        <title>Sequencing the genomes of 1000 actinobacteria strains.</title>
        <authorList>
            <person name="Klenk H.-P."/>
        </authorList>
    </citation>
    <scope>NUCLEOTIDE SEQUENCE [LARGE SCALE GENOMIC DNA]</scope>
    <source>
        <strain evidence="3 4">DSM 104001</strain>
    </source>
</reference>
<accession>A0A853CKY8</accession>
<dbReference type="RefSeq" id="WP_179721548.1">
    <property type="nucleotide sequence ID" value="NZ_JACBZT010000001.1"/>
</dbReference>
<gene>
    <name evidence="3" type="ORF">GGQ55_005012</name>
</gene>
<dbReference type="Proteomes" id="UP000541969">
    <property type="component" value="Unassembled WGS sequence"/>
</dbReference>